<feature type="compositionally biased region" description="Basic residues" evidence="2">
    <location>
        <begin position="619"/>
        <end position="633"/>
    </location>
</feature>
<comment type="similarity">
    <text evidence="1">Belongs to the KRI1 family.</text>
</comment>
<feature type="region of interest" description="Disordered" evidence="2">
    <location>
        <begin position="557"/>
        <end position="633"/>
    </location>
</feature>
<feature type="compositionally biased region" description="Basic and acidic residues" evidence="2">
    <location>
        <begin position="25"/>
        <end position="50"/>
    </location>
</feature>
<dbReference type="OrthoDB" id="10252032at2759"/>
<dbReference type="EMBL" id="KI912113">
    <property type="protein sequence ID" value="ETS80471.1"/>
    <property type="molecule type" value="Genomic_DNA"/>
</dbReference>
<feature type="region of interest" description="Disordered" evidence="2">
    <location>
        <begin position="172"/>
        <end position="191"/>
    </location>
</feature>
<feature type="compositionally biased region" description="Basic and acidic residues" evidence="2">
    <location>
        <begin position="90"/>
        <end position="100"/>
    </location>
</feature>
<dbReference type="GO" id="GO:0030686">
    <property type="term" value="C:90S preribosome"/>
    <property type="evidence" value="ECO:0007669"/>
    <property type="project" value="TreeGrafter"/>
</dbReference>
<dbReference type="InParanoid" id="W3X5K7"/>
<dbReference type="InterPro" id="IPR018034">
    <property type="entry name" value="Kri1"/>
</dbReference>
<feature type="compositionally biased region" description="Polar residues" evidence="2">
    <location>
        <begin position="149"/>
        <end position="162"/>
    </location>
</feature>
<name>W3X5K7_PESFW</name>
<feature type="compositionally biased region" description="Acidic residues" evidence="2">
    <location>
        <begin position="56"/>
        <end position="81"/>
    </location>
</feature>
<feature type="region of interest" description="Disordered" evidence="2">
    <location>
        <begin position="299"/>
        <end position="342"/>
    </location>
</feature>
<feature type="compositionally biased region" description="Acidic residues" evidence="2">
    <location>
        <begin position="393"/>
        <end position="404"/>
    </location>
</feature>
<evidence type="ECO:0000256" key="1">
    <source>
        <dbReference type="ARBA" id="ARBA00007473"/>
    </source>
</evidence>
<feature type="compositionally biased region" description="Basic residues" evidence="2">
    <location>
        <begin position="563"/>
        <end position="576"/>
    </location>
</feature>
<feature type="compositionally biased region" description="Basic and acidic residues" evidence="2">
    <location>
        <begin position="118"/>
        <end position="137"/>
    </location>
</feature>
<feature type="compositionally biased region" description="Basic and acidic residues" evidence="2">
    <location>
        <begin position="468"/>
        <end position="490"/>
    </location>
</feature>
<feature type="compositionally biased region" description="Basic and acidic residues" evidence="2">
    <location>
        <begin position="304"/>
        <end position="342"/>
    </location>
</feature>
<dbReference type="STRING" id="1229662.W3X5K7"/>
<gene>
    <name evidence="4" type="ORF">PFICI_08000</name>
</gene>
<dbReference type="HOGENOM" id="CLU_009647_3_0_1"/>
<dbReference type="RefSeq" id="XP_007834772.1">
    <property type="nucleotide sequence ID" value="XM_007836581.1"/>
</dbReference>
<dbReference type="GO" id="GO:0005730">
    <property type="term" value="C:nucleolus"/>
    <property type="evidence" value="ECO:0007669"/>
    <property type="project" value="TreeGrafter"/>
</dbReference>
<evidence type="ECO:0000313" key="5">
    <source>
        <dbReference type="Proteomes" id="UP000030651"/>
    </source>
</evidence>
<evidence type="ECO:0000259" key="3">
    <source>
        <dbReference type="Pfam" id="PF12936"/>
    </source>
</evidence>
<evidence type="ECO:0000256" key="2">
    <source>
        <dbReference type="SAM" id="MobiDB-lite"/>
    </source>
</evidence>
<dbReference type="AlphaFoldDB" id="W3X5K7"/>
<keyword evidence="5" id="KW-1185">Reference proteome</keyword>
<feature type="compositionally biased region" description="Basic and acidic residues" evidence="2">
    <location>
        <begin position="1"/>
        <end position="10"/>
    </location>
</feature>
<dbReference type="InterPro" id="IPR024626">
    <property type="entry name" value="Kri1-like_C"/>
</dbReference>
<dbReference type="FunCoup" id="W3X5K7">
    <property type="interactions" value="632"/>
</dbReference>
<dbReference type="Pfam" id="PF05178">
    <property type="entry name" value="Kri1"/>
    <property type="match status" value="1"/>
</dbReference>
<feature type="compositionally biased region" description="Basic and acidic residues" evidence="2">
    <location>
        <begin position="414"/>
        <end position="426"/>
    </location>
</feature>
<organism evidence="4 5">
    <name type="scientific">Pestalotiopsis fici (strain W106-1 / CGMCC3.15140)</name>
    <dbReference type="NCBI Taxonomy" id="1229662"/>
    <lineage>
        <taxon>Eukaryota</taxon>
        <taxon>Fungi</taxon>
        <taxon>Dikarya</taxon>
        <taxon>Ascomycota</taxon>
        <taxon>Pezizomycotina</taxon>
        <taxon>Sordariomycetes</taxon>
        <taxon>Xylariomycetidae</taxon>
        <taxon>Amphisphaeriales</taxon>
        <taxon>Sporocadaceae</taxon>
        <taxon>Pestalotiopsis</taxon>
    </lineage>
</organism>
<evidence type="ECO:0000313" key="4">
    <source>
        <dbReference type="EMBL" id="ETS80471.1"/>
    </source>
</evidence>
<feature type="domain" description="Kri1-like C-terminal" evidence="3">
    <location>
        <begin position="489"/>
        <end position="580"/>
    </location>
</feature>
<feature type="region of interest" description="Disordered" evidence="2">
    <location>
        <begin position="255"/>
        <end position="274"/>
    </location>
</feature>
<feature type="compositionally biased region" description="Acidic residues" evidence="2">
    <location>
        <begin position="260"/>
        <end position="274"/>
    </location>
</feature>
<dbReference type="Pfam" id="PF12936">
    <property type="entry name" value="Kri1_C"/>
    <property type="match status" value="1"/>
</dbReference>
<feature type="compositionally biased region" description="Acidic residues" evidence="2">
    <location>
        <begin position="441"/>
        <end position="459"/>
    </location>
</feature>
<reference evidence="5" key="1">
    <citation type="journal article" date="2015" name="BMC Genomics">
        <title>Genomic and transcriptomic analysis of the endophytic fungus Pestalotiopsis fici reveals its lifestyle and high potential for synthesis of natural products.</title>
        <authorList>
            <person name="Wang X."/>
            <person name="Zhang X."/>
            <person name="Liu L."/>
            <person name="Xiang M."/>
            <person name="Wang W."/>
            <person name="Sun X."/>
            <person name="Che Y."/>
            <person name="Guo L."/>
            <person name="Liu G."/>
            <person name="Guo L."/>
            <person name="Wang C."/>
            <person name="Yin W.B."/>
            <person name="Stadler M."/>
            <person name="Zhang X."/>
            <person name="Liu X."/>
        </authorList>
    </citation>
    <scope>NUCLEOTIDE SEQUENCE [LARGE SCALE GENOMIC DNA]</scope>
    <source>
        <strain evidence="5">W106-1 / CGMCC3.15140</strain>
    </source>
</reference>
<dbReference type="eggNOG" id="KOG2409">
    <property type="taxonomic scope" value="Eukaryota"/>
</dbReference>
<protein>
    <recommendedName>
        <fullName evidence="3">Kri1-like C-terminal domain-containing protein</fullName>
    </recommendedName>
</protein>
<feature type="region of interest" description="Disordered" evidence="2">
    <location>
        <begin position="387"/>
        <end position="490"/>
    </location>
</feature>
<accession>W3X5K7</accession>
<proteinExistence type="inferred from homology"/>
<dbReference type="Proteomes" id="UP000030651">
    <property type="component" value="Unassembled WGS sequence"/>
</dbReference>
<feature type="compositionally biased region" description="Basic and acidic residues" evidence="2">
    <location>
        <begin position="577"/>
        <end position="590"/>
    </location>
</feature>
<sequence length="633" mass="71808">MAPKDKKILFDDSEDESEGGAQIKINDEYAKRFEHNKKREERHRLEEKFGKGQAGGDEDDDDSSDDETEDEDGYLATEELDAQLNATLEALRKKDPRIYDPKTTFYSPIDDSATAPQPKEKKDKPVTLRDYHRERILAGDTGADEEEGTSNTYAQEQSNLKNSILGEIQAQLNGEEKEEEEDEDFLKPKSGEAERIKSELADGMHPSRAAKVKATKGKAAKPLTANDVANADKDPQLYLSNFMAARAWIEPENNNWQAFDSDDEDEEDKADDWEAAYNLRFEDPSKSNEVLKSYARDVAAAKSVRREEKTGRKKKREEEREQKEAEKQERREQRNRLRNLKIEEAESKLKQIKKAAGFAGKKVDEDEWMKLLDGAWDNDKWEQEMAEKFGDEYYAEGEGGSDDEDQKKHKVKKPKWDDDIDIKDLVPDFEDDERPDVALSDVEEADEADDAEEDGEDEDGPARKRQKTTKDRKREKLASQKEARKERSKIEALVDAKMDIDDPLVGSSSSKSEGPKFAYRDTWAESYGLTAKDILMAPSDAALNEYVGLKKLAHFRPADKKAKDKKRLGKKARLRQWRKDTFGPDAEREGPAFVFGGAQGGDEGKSAPDEESNIIDGKSKKRKKRSGRGKASA</sequence>
<dbReference type="PANTHER" id="PTHR14490:SF5">
    <property type="entry name" value="PROTEIN KRI1 HOMOLOG"/>
    <property type="match status" value="1"/>
</dbReference>
<dbReference type="GO" id="GO:0000447">
    <property type="term" value="P:endonucleolytic cleavage in ITS1 to separate SSU-rRNA from 5.8S rRNA and LSU-rRNA from tricistronic rRNA transcript (SSU-rRNA, 5.8S rRNA, LSU-rRNA)"/>
    <property type="evidence" value="ECO:0007669"/>
    <property type="project" value="TreeGrafter"/>
</dbReference>
<dbReference type="PANTHER" id="PTHR14490">
    <property type="entry name" value="ZINC FINGER, ZZ TYPE"/>
    <property type="match status" value="1"/>
</dbReference>
<dbReference type="GeneID" id="19273013"/>
<dbReference type="KEGG" id="pfy:PFICI_08000"/>
<dbReference type="OMA" id="WDNYDPR"/>
<feature type="region of interest" description="Disordered" evidence="2">
    <location>
        <begin position="1"/>
        <end position="162"/>
    </location>
</feature>